<dbReference type="AlphaFoldDB" id="A0A9E9LWY0"/>
<dbReference type="KEGG" id="ovb:NB640_00665"/>
<reference evidence="1" key="1">
    <citation type="journal article" date="2022" name="Front. Microbiol.">
        <title>New perspectives on an old grouping: The genomic and phenotypic variability of Oxalobacter formigenes and the implications for calcium oxalate stone prevention.</title>
        <authorList>
            <person name="Chmiel J.A."/>
            <person name="Carr C."/>
            <person name="Stuivenberg G.A."/>
            <person name="Venema R."/>
            <person name="Chanyi R.M."/>
            <person name="Al K.F."/>
            <person name="Giguere D."/>
            <person name="Say H."/>
            <person name="Akouris P.P."/>
            <person name="Dominguez Romero S.A."/>
            <person name="Kwong A."/>
            <person name="Tai V."/>
            <person name="Koval S.F."/>
            <person name="Razvi H."/>
            <person name="Bjazevic J."/>
            <person name="Burton J.P."/>
        </authorList>
    </citation>
    <scope>NUCLEOTIDE SEQUENCE</scope>
    <source>
        <strain evidence="1">WoOx3</strain>
    </source>
</reference>
<dbReference type="EMBL" id="CP098242">
    <property type="protein sequence ID" value="WAW10217.1"/>
    <property type="molecule type" value="Genomic_DNA"/>
</dbReference>
<dbReference type="Proteomes" id="UP001156215">
    <property type="component" value="Chromosome"/>
</dbReference>
<protein>
    <submittedName>
        <fullName evidence="1">Uncharacterized protein</fullName>
    </submittedName>
</protein>
<gene>
    <name evidence="1" type="ORF">NB640_00665</name>
</gene>
<evidence type="ECO:0000313" key="1">
    <source>
        <dbReference type="EMBL" id="WAW10217.1"/>
    </source>
</evidence>
<sequence length="62" mass="7100">MKQDTQALKEKSAPIEIQMSKACVLPMAVEINVFETYDMDLAMRSIEDLYRAAYGVKIVWTD</sequence>
<dbReference type="RefSeq" id="WP_269309220.1">
    <property type="nucleotide sequence ID" value="NZ_CP098242.1"/>
</dbReference>
<proteinExistence type="predicted"/>
<keyword evidence="2" id="KW-1185">Reference proteome</keyword>
<name>A0A9E9LWY0_9BURK</name>
<evidence type="ECO:0000313" key="2">
    <source>
        <dbReference type="Proteomes" id="UP001156215"/>
    </source>
</evidence>
<accession>A0A9E9LWY0</accession>
<organism evidence="1 2">
    <name type="scientific">Oxalobacter vibrioformis</name>
    <dbReference type="NCBI Taxonomy" id="933080"/>
    <lineage>
        <taxon>Bacteria</taxon>
        <taxon>Pseudomonadati</taxon>
        <taxon>Pseudomonadota</taxon>
        <taxon>Betaproteobacteria</taxon>
        <taxon>Burkholderiales</taxon>
        <taxon>Oxalobacteraceae</taxon>
        <taxon>Oxalobacter</taxon>
    </lineage>
</organism>